<keyword evidence="3" id="KW-1185">Reference proteome</keyword>
<dbReference type="EMBL" id="CP060782">
    <property type="protein sequence ID" value="QNP46605.1"/>
    <property type="molecule type" value="Genomic_DNA"/>
</dbReference>
<reference evidence="2 3" key="1">
    <citation type="submission" date="2020-08" db="EMBL/GenBank/DDBJ databases">
        <title>Genome sequence of Sphingomonas sediminicola KACC 15039T.</title>
        <authorList>
            <person name="Hyun D.-W."/>
            <person name="Bae J.-W."/>
        </authorList>
    </citation>
    <scope>NUCLEOTIDE SEQUENCE [LARGE SCALE GENOMIC DNA]</scope>
    <source>
        <strain evidence="2 3">KACC 15039</strain>
    </source>
</reference>
<dbReference type="SUPFAM" id="SSF63411">
    <property type="entry name" value="LuxS/MPP-like metallohydrolase"/>
    <property type="match status" value="1"/>
</dbReference>
<dbReference type="Proteomes" id="UP000516105">
    <property type="component" value="Chromosome"/>
</dbReference>
<dbReference type="InterPro" id="IPR011249">
    <property type="entry name" value="Metalloenz_LuxS/M16"/>
</dbReference>
<sequence length="151" mass="16523">MMLYVLTHDYSGRLGRSAITEKGLVYHIYSSLRTNGRQTWATIWTGVDPDKADALEIELRTQIATLASEPPTAAETEAARNHILGRDVTAAQSNDELATKLMREFVETGGGRSHEQLRLVLKTITARDLAKAAKTFTKGTILRVDVGAPGN</sequence>
<protein>
    <submittedName>
        <fullName evidence="2">Insulinase family protein</fullName>
    </submittedName>
</protein>
<dbReference type="Pfam" id="PF05193">
    <property type="entry name" value="Peptidase_M16_C"/>
    <property type="match status" value="1"/>
</dbReference>
<proteinExistence type="predicted"/>
<accession>A0ABX6TC71</accession>
<feature type="domain" description="Peptidase M16 C-terminal" evidence="1">
    <location>
        <begin position="2"/>
        <end position="81"/>
    </location>
</feature>
<evidence type="ECO:0000313" key="3">
    <source>
        <dbReference type="Proteomes" id="UP000516105"/>
    </source>
</evidence>
<name>A0ABX6TC71_9SPHN</name>
<evidence type="ECO:0000313" key="2">
    <source>
        <dbReference type="EMBL" id="QNP46605.1"/>
    </source>
</evidence>
<gene>
    <name evidence="2" type="ORF">H9L14_05655</name>
</gene>
<dbReference type="InterPro" id="IPR007863">
    <property type="entry name" value="Peptidase_M16_C"/>
</dbReference>
<evidence type="ECO:0000259" key="1">
    <source>
        <dbReference type="Pfam" id="PF05193"/>
    </source>
</evidence>
<dbReference type="Gene3D" id="3.30.830.10">
    <property type="entry name" value="Metalloenzyme, LuxS/M16 peptidase-like"/>
    <property type="match status" value="1"/>
</dbReference>
<organism evidence="2 3">
    <name type="scientific">Sphingomonas sediminicola</name>
    <dbReference type="NCBI Taxonomy" id="386874"/>
    <lineage>
        <taxon>Bacteria</taxon>
        <taxon>Pseudomonadati</taxon>
        <taxon>Pseudomonadota</taxon>
        <taxon>Alphaproteobacteria</taxon>
        <taxon>Sphingomonadales</taxon>
        <taxon>Sphingomonadaceae</taxon>
        <taxon>Sphingomonas</taxon>
    </lineage>
</organism>